<feature type="domain" description="SLH" evidence="1">
    <location>
        <begin position="588"/>
        <end position="650"/>
    </location>
</feature>
<dbReference type="Pfam" id="PF00395">
    <property type="entry name" value="SLH"/>
    <property type="match status" value="2"/>
</dbReference>
<dbReference type="Pfam" id="PF02368">
    <property type="entry name" value="Big_2"/>
    <property type="match status" value="1"/>
</dbReference>
<keyword evidence="3" id="KW-1185">Reference proteome</keyword>
<name>A0ABS4GDF7_9FIRM</name>
<dbReference type="RefSeq" id="WP_209511470.1">
    <property type="nucleotide sequence ID" value="NZ_JAGGKS010000004.1"/>
</dbReference>
<comment type="caution">
    <text evidence="2">The sequence shown here is derived from an EMBL/GenBank/DDBJ whole genome shotgun (WGS) entry which is preliminary data.</text>
</comment>
<dbReference type="PANTHER" id="PTHR43308">
    <property type="entry name" value="OUTER MEMBRANE PROTEIN ALPHA-RELATED"/>
    <property type="match status" value="1"/>
</dbReference>
<accession>A0ABS4GDF7</accession>
<dbReference type="InterPro" id="IPR051465">
    <property type="entry name" value="Cell_Envelope_Struct_Comp"/>
</dbReference>
<organism evidence="2 3">
    <name type="scientific">Sedimentibacter acidaminivorans</name>
    <dbReference type="NCBI Taxonomy" id="913099"/>
    <lineage>
        <taxon>Bacteria</taxon>
        <taxon>Bacillati</taxon>
        <taxon>Bacillota</taxon>
        <taxon>Tissierellia</taxon>
        <taxon>Sedimentibacter</taxon>
    </lineage>
</organism>
<dbReference type="InterPro" id="IPR001119">
    <property type="entry name" value="SLH_dom"/>
</dbReference>
<dbReference type="SUPFAM" id="SSF49373">
    <property type="entry name" value="Invasin/intimin cell-adhesion fragments"/>
    <property type="match status" value="1"/>
</dbReference>
<feature type="domain" description="SLH" evidence="1">
    <location>
        <begin position="523"/>
        <end position="586"/>
    </location>
</feature>
<dbReference type="PANTHER" id="PTHR43308:SF5">
    <property type="entry name" value="S-LAYER PROTEIN _ PEPTIDOGLYCAN ENDO-BETA-N-ACETYLGLUCOSAMINIDASE"/>
    <property type="match status" value="1"/>
</dbReference>
<reference evidence="2 3" key="1">
    <citation type="submission" date="2021-03" db="EMBL/GenBank/DDBJ databases">
        <title>Genomic Encyclopedia of Type Strains, Phase IV (KMG-IV): sequencing the most valuable type-strain genomes for metagenomic binning, comparative biology and taxonomic classification.</title>
        <authorList>
            <person name="Goeker M."/>
        </authorList>
    </citation>
    <scope>NUCLEOTIDE SEQUENCE [LARGE SCALE GENOMIC DNA]</scope>
    <source>
        <strain evidence="2 3">DSM 24004</strain>
    </source>
</reference>
<evidence type="ECO:0000259" key="1">
    <source>
        <dbReference type="PROSITE" id="PS51272"/>
    </source>
</evidence>
<dbReference type="EMBL" id="JAGGKS010000004">
    <property type="protein sequence ID" value="MBP1925726.1"/>
    <property type="molecule type" value="Genomic_DNA"/>
</dbReference>
<dbReference type="PROSITE" id="PS51272">
    <property type="entry name" value="SLH"/>
    <property type="match status" value="2"/>
</dbReference>
<dbReference type="Proteomes" id="UP001519342">
    <property type="component" value="Unassembled WGS sequence"/>
</dbReference>
<evidence type="ECO:0000313" key="3">
    <source>
        <dbReference type="Proteomes" id="UP001519342"/>
    </source>
</evidence>
<gene>
    <name evidence="2" type="ORF">J2Z76_001587</name>
</gene>
<proteinExistence type="predicted"/>
<evidence type="ECO:0000313" key="2">
    <source>
        <dbReference type="EMBL" id="MBP1925726.1"/>
    </source>
</evidence>
<dbReference type="Gene3D" id="2.60.40.1080">
    <property type="match status" value="1"/>
</dbReference>
<dbReference type="InterPro" id="IPR003343">
    <property type="entry name" value="Big_2"/>
</dbReference>
<dbReference type="SMART" id="SM00635">
    <property type="entry name" value="BID_2"/>
    <property type="match status" value="1"/>
</dbReference>
<sequence>MIKKSIIILLIFTIIFSYSNTIYGSETVVRSISINGGKTLNMAVDDFVTLDIKINPTSISSNSIKFSSSKPTIADVDYKGNVTAKKVGRTTITAELNGKKSSITVRVSSVNKSISADFSTKDVSSRNFKEITITPHRYDDGELIEDDADDEYYIYLPSGYLVNGKSASYVADRNGVYPFTIYYGNTRRTLYYTVKDIDSNVTDNNNIDDDEEDINFDYTLMYDYEKKQILFNMELDKIRSITAPNKKTTISSSVNYYITNIKNNNPIDFSFTIDDVIYRYKVIRQGEFYLLISLLPVDYDDYSSIVHYSGYNFTTNEIFETFPNKGIFYDNGNYEVMIQSDSNTKEIFNFNIDGIDFRRPSVESSFLSDYTFELEIEDDFGLDYMITFDGKYVPLGGNSNTGTKIVYKHNTKVTYNGDYVFTVVDKSGNRTAYITNIDSRIKSRKHSIDYGVHNYKYTKDLFENIGILYKNNDDNSDLYEIILPSYMNGSNSSYFYPDSNISRAEIVTLFCRITDLPYDTNAFLKNKFTDIEHHWARDYISMGSSKRYVSGYKDKTFRPDNNVTRAEFCKMLSNISAFKSKVSALPATSNYDYIDINSHWAQKEIIKITSRDIVVGNNSHFYPDKPITRAEVVHAINKLYNLNPTASELAYINSIYKKYYNYRDIINNKYYDDIIISIVGMYREKLN</sequence>
<protein>
    <recommendedName>
        <fullName evidence="1">SLH domain-containing protein</fullName>
    </recommendedName>
</protein>
<dbReference type="InterPro" id="IPR008964">
    <property type="entry name" value="Invasin/intimin_cell_adhesion"/>
</dbReference>